<dbReference type="GO" id="GO:0008017">
    <property type="term" value="F:microtubule binding"/>
    <property type="evidence" value="ECO:0007669"/>
    <property type="project" value="InterPro"/>
</dbReference>
<dbReference type="GO" id="GO:0035371">
    <property type="term" value="C:microtubule plus-end"/>
    <property type="evidence" value="ECO:0007669"/>
    <property type="project" value="TreeGrafter"/>
</dbReference>
<dbReference type="Pfam" id="PF02187">
    <property type="entry name" value="GAS2"/>
    <property type="match status" value="1"/>
</dbReference>
<evidence type="ECO:0000256" key="3">
    <source>
        <dbReference type="ARBA" id="ARBA00023212"/>
    </source>
</evidence>
<feature type="compositionally biased region" description="Basic and acidic residues" evidence="4">
    <location>
        <begin position="94"/>
        <end position="106"/>
    </location>
</feature>
<dbReference type="PANTHER" id="PTHR46756:SF16">
    <property type="entry name" value="GAS2-LIKE PROTEIN 1"/>
    <property type="match status" value="1"/>
</dbReference>
<dbReference type="PROSITE" id="PS51460">
    <property type="entry name" value="GAR"/>
    <property type="match status" value="1"/>
</dbReference>
<feature type="compositionally biased region" description="Polar residues" evidence="4">
    <location>
        <begin position="61"/>
        <end position="84"/>
    </location>
</feature>
<evidence type="ECO:0000313" key="6">
    <source>
        <dbReference type="Proteomes" id="UP000695026"/>
    </source>
</evidence>
<feature type="domain" description="GAR" evidence="5">
    <location>
        <begin position="1"/>
        <end position="49"/>
    </location>
</feature>
<evidence type="ECO:0000259" key="5">
    <source>
        <dbReference type="PROSITE" id="PS51460"/>
    </source>
</evidence>
<accession>A0A9F5JCG7</accession>
<evidence type="ECO:0000256" key="4">
    <source>
        <dbReference type="SAM" id="MobiDB-lite"/>
    </source>
</evidence>
<sequence length="719" mass="77412">MVKVSEGKYKVGDSNALIFVRVLRSHVMVRVGGGWDTLEHYLDKHDPCRCASVSHRLTQSRGLSFSPQKTSGLASPQANSPTLQRRSEAANLHKVPEPHHLGEKRLLAGGDPSHPKGNHPGSPAKRPGEATPPRQGSVAPPSGKWGASGQSCGSPLRGCMPQAHQDTGESRLLVRTPRARRLSGDSDSSSSSSVQNASLGRRRNEDAGLALRKEAGRRTSEGPGSQPHASPRRLPASRSQSRDRLSLPKAVAAPRRIESEERGRPRTTGRPSKPRVQSPRPRARSHGRPGGEPVLLISRAKDGQHSWARAEEPKENLGGSGRATARTKSPARGHVTPVGSRSPALAKRRSSLPATKVAHPSARIPPPAPGRQRQRQPCSAGPRGATRQPQPGESWPARQPDDTLGQELETMAHTFRTPLQLDPSQEQQLFRRLEEEFLANSQMMGLEEDEELGPGSQACDGPRLVHMNPDQGTADSAYCSSSSSSSSLNFFSKYGLQAETKEEPKRRLAPQMTGVSETGPGLVDFRNGSADASEHWDLAGPLERTNRWRKPALSSSSDESNCYMGLNDLQEVQEGLELPEPLADSPWATTELGPSLRDGPETLGTSPAVPLAEEVVLRPKSLKKPDRVPSIYKLKLHPQIKPRADSQPDKTPSRIPTPLSYKALGANKAPAGSAPSKDSPATCPSEHRGWAAFHDAFSSFVEAPGGSVEPGMADEGTWA</sequence>
<dbReference type="OMA" id="ANTGQCR"/>
<dbReference type="OrthoDB" id="206130at2759"/>
<dbReference type="PANTHER" id="PTHR46756">
    <property type="entry name" value="TRANSGELIN"/>
    <property type="match status" value="1"/>
</dbReference>
<feature type="region of interest" description="Disordered" evidence="4">
    <location>
        <begin position="499"/>
        <end position="528"/>
    </location>
</feature>
<dbReference type="GO" id="GO:0001578">
    <property type="term" value="P:microtubule bundle formation"/>
    <property type="evidence" value="ECO:0007669"/>
    <property type="project" value="TreeGrafter"/>
</dbReference>
<feature type="compositionally biased region" description="Basic and acidic residues" evidence="4">
    <location>
        <begin position="202"/>
        <end position="220"/>
    </location>
</feature>
<dbReference type="AlphaFoldDB" id="A0A9F5JCG7"/>
<dbReference type="InterPro" id="IPR036534">
    <property type="entry name" value="GAR_dom_sf"/>
</dbReference>
<organism evidence="6 7">
    <name type="scientific">Python bivittatus</name>
    <name type="common">Burmese python</name>
    <name type="synonym">Python molurus bivittatus</name>
    <dbReference type="NCBI Taxonomy" id="176946"/>
    <lineage>
        <taxon>Eukaryota</taxon>
        <taxon>Metazoa</taxon>
        <taxon>Chordata</taxon>
        <taxon>Craniata</taxon>
        <taxon>Vertebrata</taxon>
        <taxon>Euteleostomi</taxon>
        <taxon>Lepidosauria</taxon>
        <taxon>Squamata</taxon>
        <taxon>Bifurcata</taxon>
        <taxon>Unidentata</taxon>
        <taxon>Episquamata</taxon>
        <taxon>Toxicofera</taxon>
        <taxon>Serpentes</taxon>
        <taxon>Henophidia</taxon>
        <taxon>Pythonidae</taxon>
        <taxon>Python</taxon>
    </lineage>
</organism>
<dbReference type="GO" id="GO:0051764">
    <property type="term" value="P:actin crosslink formation"/>
    <property type="evidence" value="ECO:0007669"/>
    <property type="project" value="TreeGrafter"/>
</dbReference>
<dbReference type="GO" id="GO:0005884">
    <property type="term" value="C:actin filament"/>
    <property type="evidence" value="ECO:0007669"/>
    <property type="project" value="TreeGrafter"/>
</dbReference>
<feature type="region of interest" description="Disordered" evidence="4">
    <location>
        <begin position="581"/>
        <end position="606"/>
    </location>
</feature>
<feature type="compositionally biased region" description="Basic and acidic residues" evidence="4">
    <location>
        <begin position="299"/>
        <end position="315"/>
    </location>
</feature>
<dbReference type="InterPro" id="IPR003108">
    <property type="entry name" value="GAR_dom"/>
</dbReference>
<feature type="region of interest" description="Disordered" evidence="4">
    <location>
        <begin position="61"/>
        <end position="428"/>
    </location>
</feature>
<dbReference type="GO" id="GO:0031110">
    <property type="term" value="P:regulation of microtubule polymerization or depolymerization"/>
    <property type="evidence" value="ECO:0007669"/>
    <property type="project" value="TreeGrafter"/>
</dbReference>
<protein>
    <submittedName>
        <fullName evidence="7">GAS2-like protein 1</fullName>
    </submittedName>
</protein>
<gene>
    <name evidence="7" type="primary">LOC103062998</name>
</gene>
<feature type="region of interest" description="Disordered" evidence="4">
    <location>
        <begin position="447"/>
        <end position="486"/>
    </location>
</feature>
<evidence type="ECO:0000256" key="2">
    <source>
        <dbReference type="ARBA" id="ARBA00022490"/>
    </source>
</evidence>
<keyword evidence="2" id="KW-0963">Cytoplasm</keyword>
<dbReference type="GO" id="GO:0008093">
    <property type="term" value="F:cytoskeletal anchor activity"/>
    <property type="evidence" value="ECO:0007669"/>
    <property type="project" value="TreeGrafter"/>
</dbReference>
<feature type="compositionally biased region" description="Basic and acidic residues" evidence="4">
    <location>
        <begin position="642"/>
        <end position="652"/>
    </location>
</feature>
<dbReference type="Gene3D" id="3.30.920.20">
    <property type="entry name" value="Gas2-like domain"/>
    <property type="match status" value="1"/>
</dbReference>
<dbReference type="RefSeq" id="XP_025032643.1">
    <property type="nucleotide sequence ID" value="XM_025176875.1"/>
</dbReference>
<comment type="subcellular location">
    <subcellularLocation>
        <location evidence="1">Cytoplasm</location>
        <location evidence="1">Cytoskeleton</location>
    </subcellularLocation>
</comment>
<dbReference type="GO" id="GO:0051015">
    <property type="term" value="F:actin filament binding"/>
    <property type="evidence" value="ECO:0007669"/>
    <property type="project" value="TreeGrafter"/>
</dbReference>
<dbReference type="GeneID" id="103062998"/>
<proteinExistence type="predicted"/>
<dbReference type="SMART" id="SM00243">
    <property type="entry name" value="GAS2"/>
    <property type="match status" value="1"/>
</dbReference>
<keyword evidence="6" id="KW-1185">Reference proteome</keyword>
<dbReference type="SUPFAM" id="SSF143575">
    <property type="entry name" value="GAS2 domain-like"/>
    <property type="match status" value="1"/>
</dbReference>
<keyword evidence="3" id="KW-0206">Cytoskeleton</keyword>
<dbReference type="KEGG" id="pbi:103062998"/>
<reference evidence="7" key="1">
    <citation type="submission" date="2025-08" db="UniProtKB">
        <authorList>
            <consortium name="RefSeq"/>
        </authorList>
    </citation>
    <scope>IDENTIFICATION</scope>
    <source>
        <tissue evidence="7">Liver</tissue>
    </source>
</reference>
<dbReference type="GO" id="GO:0001725">
    <property type="term" value="C:stress fiber"/>
    <property type="evidence" value="ECO:0007669"/>
    <property type="project" value="TreeGrafter"/>
</dbReference>
<evidence type="ECO:0000313" key="7">
    <source>
        <dbReference type="RefSeq" id="XP_025032643.1"/>
    </source>
</evidence>
<dbReference type="GO" id="GO:0005737">
    <property type="term" value="C:cytoplasm"/>
    <property type="evidence" value="ECO:0007669"/>
    <property type="project" value="TreeGrafter"/>
</dbReference>
<dbReference type="GO" id="GO:1904825">
    <property type="term" value="P:protein localization to microtubule plus-end"/>
    <property type="evidence" value="ECO:0007669"/>
    <property type="project" value="TreeGrafter"/>
</dbReference>
<name>A0A9F5JCG7_PYTBI</name>
<feature type="region of interest" description="Disordered" evidence="4">
    <location>
        <begin position="628"/>
        <end position="687"/>
    </location>
</feature>
<evidence type="ECO:0000256" key="1">
    <source>
        <dbReference type="ARBA" id="ARBA00004245"/>
    </source>
</evidence>
<feature type="compositionally biased region" description="Basic and acidic residues" evidence="4">
    <location>
        <begin position="255"/>
        <end position="264"/>
    </location>
</feature>
<dbReference type="Proteomes" id="UP000695026">
    <property type="component" value="Unplaced"/>
</dbReference>